<protein>
    <submittedName>
        <fullName evidence="1">Uncharacterized protein</fullName>
    </submittedName>
</protein>
<accession>A0ABP8FF20</accession>
<sequence length="77" mass="9411">MKPKIQFTTFAEQDDQRAYWQSKSYAERLAEAFRLTKKAYWQYYSQPNPTMSKRTQLFIKRAEETLEEFFQRKNASK</sequence>
<dbReference type="EMBL" id="BAABGX010000001">
    <property type="protein sequence ID" value="GAA4302151.1"/>
    <property type="molecule type" value="Genomic_DNA"/>
</dbReference>
<name>A0ABP8FF20_9BACT</name>
<comment type="caution">
    <text evidence="1">The sequence shown here is derived from an EMBL/GenBank/DDBJ whole genome shotgun (WGS) entry which is preliminary data.</text>
</comment>
<organism evidence="1 2">
    <name type="scientific">Nibribacter koreensis</name>
    <dbReference type="NCBI Taxonomy" id="1084519"/>
    <lineage>
        <taxon>Bacteria</taxon>
        <taxon>Pseudomonadati</taxon>
        <taxon>Bacteroidota</taxon>
        <taxon>Cytophagia</taxon>
        <taxon>Cytophagales</taxon>
        <taxon>Hymenobacteraceae</taxon>
        <taxon>Nibribacter</taxon>
    </lineage>
</organism>
<reference evidence="2" key="1">
    <citation type="journal article" date="2019" name="Int. J. Syst. Evol. Microbiol.">
        <title>The Global Catalogue of Microorganisms (GCM) 10K type strain sequencing project: providing services to taxonomists for standard genome sequencing and annotation.</title>
        <authorList>
            <consortium name="The Broad Institute Genomics Platform"/>
            <consortium name="The Broad Institute Genome Sequencing Center for Infectious Disease"/>
            <person name="Wu L."/>
            <person name="Ma J."/>
        </authorList>
    </citation>
    <scope>NUCLEOTIDE SEQUENCE [LARGE SCALE GENOMIC DNA]</scope>
    <source>
        <strain evidence="2">JCM 17917</strain>
    </source>
</reference>
<dbReference type="RefSeq" id="WP_345163998.1">
    <property type="nucleotide sequence ID" value="NZ_BAABGX010000001.1"/>
</dbReference>
<proteinExistence type="predicted"/>
<dbReference type="Proteomes" id="UP001501844">
    <property type="component" value="Unassembled WGS sequence"/>
</dbReference>
<evidence type="ECO:0000313" key="2">
    <source>
        <dbReference type="Proteomes" id="UP001501844"/>
    </source>
</evidence>
<evidence type="ECO:0000313" key="1">
    <source>
        <dbReference type="EMBL" id="GAA4302151.1"/>
    </source>
</evidence>
<keyword evidence="2" id="KW-1185">Reference proteome</keyword>
<gene>
    <name evidence="1" type="ORF">GCM10023183_13790</name>
</gene>